<accession>A0A915IHK8</accession>
<evidence type="ECO:0000313" key="3">
    <source>
        <dbReference type="WBParaSite" id="nRc.2.0.1.t12857-RA"/>
    </source>
</evidence>
<keyword evidence="2" id="KW-1185">Reference proteome</keyword>
<protein>
    <submittedName>
        <fullName evidence="3">Uncharacterized protein</fullName>
    </submittedName>
</protein>
<name>A0A915IHK8_ROMCU</name>
<sequence length="124" mass="14497">MEASWLSRMIVTMLLTTAIASLCSMAEFKGVNTILLQYAQLLDEVTHTMPYACIWYHPDGSPMTHLIEWINCIPEKEPAFDQDPRVYICNSFTLRLIIFNEDLRMETELDVVDINYYNYINNLH</sequence>
<reference evidence="3" key="1">
    <citation type="submission" date="2022-11" db="UniProtKB">
        <authorList>
            <consortium name="WormBaseParasite"/>
        </authorList>
    </citation>
    <scope>IDENTIFICATION</scope>
</reference>
<feature type="chain" id="PRO_5037092834" evidence="1">
    <location>
        <begin position="21"/>
        <end position="124"/>
    </location>
</feature>
<feature type="signal peptide" evidence="1">
    <location>
        <begin position="1"/>
        <end position="20"/>
    </location>
</feature>
<dbReference type="AlphaFoldDB" id="A0A915IHK8"/>
<dbReference type="Proteomes" id="UP000887565">
    <property type="component" value="Unplaced"/>
</dbReference>
<dbReference type="WBParaSite" id="nRc.2.0.1.t12857-RA">
    <property type="protein sequence ID" value="nRc.2.0.1.t12857-RA"/>
    <property type="gene ID" value="nRc.2.0.1.g12857"/>
</dbReference>
<keyword evidence="1" id="KW-0732">Signal</keyword>
<organism evidence="2 3">
    <name type="scientific">Romanomermis culicivorax</name>
    <name type="common">Nematode worm</name>
    <dbReference type="NCBI Taxonomy" id="13658"/>
    <lineage>
        <taxon>Eukaryota</taxon>
        <taxon>Metazoa</taxon>
        <taxon>Ecdysozoa</taxon>
        <taxon>Nematoda</taxon>
        <taxon>Enoplea</taxon>
        <taxon>Dorylaimia</taxon>
        <taxon>Mermithida</taxon>
        <taxon>Mermithoidea</taxon>
        <taxon>Mermithidae</taxon>
        <taxon>Romanomermis</taxon>
    </lineage>
</organism>
<evidence type="ECO:0000313" key="2">
    <source>
        <dbReference type="Proteomes" id="UP000887565"/>
    </source>
</evidence>
<evidence type="ECO:0000256" key="1">
    <source>
        <dbReference type="SAM" id="SignalP"/>
    </source>
</evidence>
<proteinExistence type="predicted"/>